<dbReference type="InterPro" id="IPR037055">
    <property type="entry name" value="MHC_I-like_Ag-recog_sf"/>
</dbReference>
<sequence>MGLRAGRRGWGWEVSAGPHWVTLVSPEQGRKLLAVLVTAVTHEDGTHHFIIVTKLDDVQITYYSSDTRELRATQEWAEQALGAEYLQEKTQNAGSELSLSPAGIHTAQAHVGCSLSDQAPVDPRFQYAFDGRDFISFDNQTGTWVAAVQPAFLQKQRWETVKTWTQYVQRYLQYECLETLRRLVQRTSLLGLKHPMPPEVSVSRRDAPDSSVTLSCRARGFYPRPIHVSWVRDGEDILAETDSSGILPNTDGTYYMQSSLEISPQQDGHRYACRVKHSSLGEPTLIWEQIGGSGLQSGQSSGQPRGSGRGASLASEVGRAVGSLLPDDLAQVDGRQTQASWPKWGGCHPGVRGHGPTQLHHVPAQGLNSGGASYHCIRRDLAATCRLPDWSRLSLGHFLASPRGVPRSMGVL</sequence>
<dbReference type="GO" id="GO:0009897">
    <property type="term" value="C:external side of plasma membrane"/>
    <property type="evidence" value="ECO:0007669"/>
    <property type="project" value="TreeGrafter"/>
</dbReference>
<keyword evidence="5" id="KW-0325">Glycoprotein</keyword>
<evidence type="ECO:0000256" key="4">
    <source>
        <dbReference type="ARBA" id="ARBA00023157"/>
    </source>
</evidence>
<keyword evidence="2" id="KW-0732">Signal</keyword>
<proteinExistence type="inferred from homology"/>
<dbReference type="InterPro" id="IPR003597">
    <property type="entry name" value="Ig_C1-set"/>
</dbReference>
<evidence type="ECO:0000256" key="6">
    <source>
        <dbReference type="RuleBase" id="RU004439"/>
    </source>
</evidence>
<keyword evidence="10" id="KW-1185">Reference proteome</keyword>
<reference evidence="9" key="1">
    <citation type="submission" date="2025-08" db="UniProtKB">
        <authorList>
            <consortium name="Ensembl"/>
        </authorList>
    </citation>
    <scope>IDENTIFICATION</scope>
</reference>
<evidence type="ECO:0000256" key="1">
    <source>
        <dbReference type="ARBA" id="ARBA00004370"/>
    </source>
</evidence>
<dbReference type="InterPro" id="IPR007110">
    <property type="entry name" value="Ig-like_dom"/>
</dbReference>
<organism evidence="9 10">
    <name type="scientific">Terrapene triunguis</name>
    <name type="common">Three-toed box turtle</name>
    <dbReference type="NCBI Taxonomy" id="2587831"/>
    <lineage>
        <taxon>Eukaryota</taxon>
        <taxon>Metazoa</taxon>
        <taxon>Chordata</taxon>
        <taxon>Craniata</taxon>
        <taxon>Vertebrata</taxon>
        <taxon>Euteleostomi</taxon>
        <taxon>Archelosauria</taxon>
        <taxon>Testudinata</taxon>
        <taxon>Testudines</taxon>
        <taxon>Cryptodira</taxon>
        <taxon>Durocryptodira</taxon>
        <taxon>Testudinoidea</taxon>
        <taxon>Emydidae</taxon>
        <taxon>Terrapene</taxon>
    </lineage>
</organism>
<feature type="compositionally biased region" description="Low complexity" evidence="7">
    <location>
        <begin position="296"/>
        <end position="312"/>
    </location>
</feature>
<dbReference type="Gene3D" id="3.30.500.10">
    <property type="entry name" value="MHC class I-like antigen recognition-like"/>
    <property type="match status" value="1"/>
</dbReference>
<comment type="subcellular location">
    <subcellularLocation>
        <location evidence="1">Membrane</location>
    </subcellularLocation>
</comment>
<evidence type="ECO:0000313" key="10">
    <source>
        <dbReference type="Proteomes" id="UP000472274"/>
    </source>
</evidence>
<dbReference type="PROSITE" id="PS00290">
    <property type="entry name" value="IG_MHC"/>
    <property type="match status" value="1"/>
</dbReference>
<dbReference type="GO" id="GO:0006955">
    <property type="term" value="P:immune response"/>
    <property type="evidence" value="ECO:0007669"/>
    <property type="project" value="TreeGrafter"/>
</dbReference>
<dbReference type="AlphaFoldDB" id="A0A674JSG1"/>
<dbReference type="InterPro" id="IPR003006">
    <property type="entry name" value="Ig/MHC_CS"/>
</dbReference>
<dbReference type="FunFam" id="2.60.40.10:FF:000204">
    <property type="entry name" value="Major histocompatibility complex, class I-related protein"/>
    <property type="match status" value="1"/>
</dbReference>
<dbReference type="SMART" id="SM00407">
    <property type="entry name" value="IGc1"/>
    <property type="match status" value="1"/>
</dbReference>
<dbReference type="Gene3D" id="2.60.40.10">
    <property type="entry name" value="Immunoglobulins"/>
    <property type="match status" value="1"/>
</dbReference>
<dbReference type="InterPro" id="IPR011162">
    <property type="entry name" value="MHC_I/II-like_Ag-recog"/>
</dbReference>
<dbReference type="InterPro" id="IPR036179">
    <property type="entry name" value="Ig-like_dom_sf"/>
</dbReference>
<dbReference type="InterPro" id="IPR050208">
    <property type="entry name" value="MHC_class-I_related"/>
</dbReference>
<protein>
    <recommendedName>
        <fullName evidence="8">Ig-like domain-containing protein</fullName>
    </recommendedName>
</protein>
<dbReference type="Pfam" id="PF00129">
    <property type="entry name" value="MHC_I"/>
    <property type="match status" value="1"/>
</dbReference>
<dbReference type="Pfam" id="PF07654">
    <property type="entry name" value="C1-set"/>
    <property type="match status" value="1"/>
</dbReference>
<dbReference type="InterPro" id="IPR013783">
    <property type="entry name" value="Ig-like_fold"/>
</dbReference>
<feature type="domain" description="Ig-like" evidence="8">
    <location>
        <begin position="198"/>
        <end position="279"/>
    </location>
</feature>
<dbReference type="SUPFAM" id="SSF54452">
    <property type="entry name" value="MHC antigen-recognition domain"/>
    <property type="match status" value="1"/>
</dbReference>
<evidence type="ECO:0000313" key="9">
    <source>
        <dbReference type="Ensembl" id="ENSTMTP00000024746.1"/>
    </source>
</evidence>
<name>A0A674JSG1_9SAUR</name>
<dbReference type="PROSITE" id="PS50835">
    <property type="entry name" value="IG_LIKE"/>
    <property type="match status" value="1"/>
</dbReference>
<dbReference type="InParanoid" id="A0A674JSG1"/>
<feature type="region of interest" description="Disordered" evidence="7">
    <location>
        <begin position="292"/>
        <end position="313"/>
    </location>
</feature>
<evidence type="ECO:0000256" key="3">
    <source>
        <dbReference type="ARBA" id="ARBA00023136"/>
    </source>
</evidence>
<evidence type="ECO:0000256" key="2">
    <source>
        <dbReference type="ARBA" id="ARBA00022729"/>
    </source>
</evidence>
<evidence type="ECO:0000256" key="5">
    <source>
        <dbReference type="ARBA" id="ARBA00023180"/>
    </source>
</evidence>
<dbReference type="PANTHER" id="PTHR16675">
    <property type="entry name" value="MHC CLASS I-RELATED"/>
    <property type="match status" value="1"/>
</dbReference>
<reference evidence="9" key="2">
    <citation type="submission" date="2025-09" db="UniProtKB">
        <authorList>
            <consortium name="Ensembl"/>
        </authorList>
    </citation>
    <scope>IDENTIFICATION</scope>
</reference>
<dbReference type="GO" id="GO:0005615">
    <property type="term" value="C:extracellular space"/>
    <property type="evidence" value="ECO:0007669"/>
    <property type="project" value="TreeGrafter"/>
</dbReference>
<comment type="similarity">
    <text evidence="6">Belongs to the MHC class I family.</text>
</comment>
<accession>A0A674JSG1</accession>
<dbReference type="InterPro" id="IPR001039">
    <property type="entry name" value="MHC_I_a_a1/a2"/>
</dbReference>
<dbReference type="Ensembl" id="ENSTMTT00000025621.1">
    <property type="protein sequence ID" value="ENSTMTP00000024746.1"/>
    <property type="gene ID" value="ENSTMTG00000017949.1"/>
</dbReference>
<evidence type="ECO:0000259" key="8">
    <source>
        <dbReference type="PROSITE" id="PS50835"/>
    </source>
</evidence>
<dbReference type="GeneTree" id="ENSGT01120000271825"/>
<keyword evidence="3" id="KW-0472">Membrane</keyword>
<dbReference type="PANTHER" id="PTHR16675:SF67">
    <property type="entry name" value="IG-LIKE DOMAIN-CONTAINING PROTEIN"/>
    <property type="match status" value="1"/>
</dbReference>
<dbReference type="PRINTS" id="PR01638">
    <property type="entry name" value="MHCCLASSI"/>
</dbReference>
<keyword evidence="4" id="KW-1015">Disulfide bond</keyword>
<dbReference type="SUPFAM" id="SSF48726">
    <property type="entry name" value="Immunoglobulin"/>
    <property type="match status" value="1"/>
</dbReference>
<dbReference type="InterPro" id="IPR011161">
    <property type="entry name" value="MHC_I-like_Ag-recog"/>
</dbReference>
<dbReference type="Proteomes" id="UP000472274">
    <property type="component" value="Unplaced"/>
</dbReference>
<evidence type="ECO:0000256" key="7">
    <source>
        <dbReference type="SAM" id="MobiDB-lite"/>
    </source>
</evidence>